<evidence type="ECO:0000259" key="4">
    <source>
        <dbReference type="Pfam" id="PF00135"/>
    </source>
</evidence>
<proteinExistence type="inferred from homology"/>
<evidence type="ECO:0000256" key="1">
    <source>
        <dbReference type="ARBA" id="ARBA00005964"/>
    </source>
</evidence>
<dbReference type="InterPro" id="IPR050309">
    <property type="entry name" value="Type-B_Carboxylest/Lipase"/>
</dbReference>
<sequence>MVQGLIIVAVWLSAAFGVTAREEAPVTAVTCGALRGTVDAASASAAFLGIPYALPPIGVRRWQPPVGIGTSPGRRSDCWKGQLDASKPGPACLQGSHFSHGVQSSEDCLRLHVHTKNLEALANISDPISSTGAKLKPVLVWLHGGGLLEGSPFSLQSGYGAQANLTSENDVVLVSVQYRLGVAGFLSLASLSHHDVRGTSGNYGLLDCLEALRWIQGNIRAFGGDPEQVTVWGQSSGGSLVLALLASPAARGLFHRGISMSGSPKLNSTTVEAANYWHREVVERSRCAEIGFRKRREKELLDCLLHLSAGELLQAQPDNWHADVWSLEIFSPTWQYAPLLLVDGDGGILPRGYLQAFQDSKHGAVPAILGVTREESDFAPGQDVRRFTRSQLMQLLARYAGRSQEPAFVEELGRLYGLTGNLSSDWEPQRTYAEILSDMTTICPNLYLAGVMDAHRPRRASPVFSYVASRHLSRPFCVIANFTKMKPLYCPRFAFHAMDEFAMLQPHFLYNFTAEDRAWGQRLRARILEFVATGKVQAWQRFSTSTNRSQDEGHVNKSRELLSEYNVIDFGVEDENTQCYNGARCNFWLQSGFYDSRGLVNLAATSFSITV</sequence>
<organism evidence="5 6">
    <name type="scientific">Symbiodinium necroappetens</name>
    <dbReference type="NCBI Taxonomy" id="1628268"/>
    <lineage>
        <taxon>Eukaryota</taxon>
        <taxon>Sar</taxon>
        <taxon>Alveolata</taxon>
        <taxon>Dinophyceae</taxon>
        <taxon>Suessiales</taxon>
        <taxon>Symbiodiniaceae</taxon>
        <taxon>Symbiodinium</taxon>
    </lineage>
</organism>
<evidence type="ECO:0000256" key="3">
    <source>
        <dbReference type="RuleBase" id="RU361235"/>
    </source>
</evidence>
<evidence type="ECO:0000313" key="5">
    <source>
        <dbReference type="EMBL" id="CAE7260368.1"/>
    </source>
</evidence>
<reference evidence="5" key="1">
    <citation type="submission" date="2021-02" db="EMBL/GenBank/DDBJ databases">
        <authorList>
            <person name="Dougan E. K."/>
            <person name="Rhodes N."/>
            <person name="Thang M."/>
            <person name="Chan C."/>
        </authorList>
    </citation>
    <scope>NUCLEOTIDE SEQUENCE</scope>
</reference>
<dbReference type="Proteomes" id="UP000601435">
    <property type="component" value="Unassembled WGS sequence"/>
</dbReference>
<dbReference type="InterPro" id="IPR002018">
    <property type="entry name" value="CarbesteraseB"/>
</dbReference>
<dbReference type="InterPro" id="IPR029058">
    <property type="entry name" value="AB_hydrolase_fold"/>
</dbReference>
<name>A0A812M922_9DINO</name>
<dbReference type="EC" id="3.1.1.-" evidence="3"/>
<dbReference type="OrthoDB" id="3200163at2759"/>
<dbReference type="PROSITE" id="PS00122">
    <property type="entry name" value="CARBOXYLESTERASE_B_1"/>
    <property type="match status" value="1"/>
</dbReference>
<evidence type="ECO:0000256" key="2">
    <source>
        <dbReference type="ARBA" id="ARBA00022801"/>
    </source>
</evidence>
<feature type="signal peptide" evidence="3">
    <location>
        <begin position="1"/>
        <end position="20"/>
    </location>
</feature>
<dbReference type="EMBL" id="CAJNJA010010641">
    <property type="protein sequence ID" value="CAE7260368.1"/>
    <property type="molecule type" value="Genomic_DNA"/>
</dbReference>
<gene>
    <name evidence="5" type="ORF">SNEC2469_LOCUS5928</name>
</gene>
<feature type="domain" description="Carboxylesterase type B" evidence="4">
    <location>
        <begin position="25"/>
        <end position="546"/>
    </location>
</feature>
<evidence type="ECO:0000313" key="6">
    <source>
        <dbReference type="Proteomes" id="UP000601435"/>
    </source>
</evidence>
<dbReference type="GO" id="GO:0016787">
    <property type="term" value="F:hydrolase activity"/>
    <property type="evidence" value="ECO:0007669"/>
    <property type="project" value="UniProtKB-KW"/>
</dbReference>
<dbReference type="AlphaFoldDB" id="A0A812M922"/>
<keyword evidence="3" id="KW-0732">Signal</keyword>
<dbReference type="Pfam" id="PF00135">
    <property type="entry name" value="COesterase"/>
    <property type="match status" value="1"/>
</dbReference>
<keyword evidence="6" id="KW-1185">Reference proteome</keyword>
<comment type="caution">
    <text evidence="5">The sequence shown here is derived from an EMBL/GenBank/DDBJ whole genome shotgun (WGS) entry which is preliminary data.</text>
</comment>
<feature type="chain" id="PRO_5033111151" description="Carboxylic ester hydrolase" evidence="3">
    <location>
        <begin position="21"/>
        <end position="611"/>
    </location>
</feature>
<dbReference type="PANTHER" id="PTHR11559">
    <property type="entry name" value="CARBOXYLESTERASE"/>
    <property type="match status" value="1"/>
</dbReference>
<dbReference type="Gene3D" id="3.40.50.1820">
    <property type="entry name" value="alpha/beta hydrolase"/>
    <property type="match status" value="1"/>
</dbReference>
<comment type="similarity">
    <text evidence="1 3">Belongs to the type-B carboxylesterase/lipase family.</text>
</comment>
<protein>
    <recommendedName>
        <fullName evidence="3">Carboxylic ester hydrolase</fullName>
        <ecNumber evidence="3">3.1.1.-</ecNumber>
    </recommendedName>
</protein>
<keyword evidence="2 3" id="KW-0378">Hydrolase</keyword>
<accession>A0A812M922</accession>
<dbReference type="InterPro" id="IPR019826">
    <property type="entry name" value="Carboxylesterase_B_AS"/>
</dbReference>
<dbReference type="SUPFAM" id="SSF53474">
    <property type="entry name" value="alpha/beta-Hydrolases"/>
    <property type="match status" value="1"/>
</dbReference>